<comment type="caution">
    <text evidence="4">The sequence shown here is derived from an EMBL/GenBank/DDBJ whole genome shotgun (WGS) entry which is preliminary data.</text>
</comment>
<name>A0ABR8NMM1_9MICO</name>
<dbReference type="Pfam" id="PF04536">
    <property type="entry name" value="TPM_phosphatase"/>
    <property type="match status" value="1"/>
</dbReference>
<feature type="compositionally biased region" description="Basic and acidic residues" evidence="1">
    <location>
        <begin position="573"/>
        <end position="590"/>
    </location>
</feature>
<keyword evidence="5" id="KW-1185">Reference proteome</keyword>
<evidence type="ECO:0000256" key="2">
    <source>
        <dbReference type="SAM" id="Phobius"/>
    </source>
</evidence>
<organism evidence="4 5">
    <name type="scientific">Microbacterium helvum</name>
    <dbReference type="NCBI Taxonomy" id="2773713"/>
    <lineage>
        <taxon>Bacteria</taxon>
        <taxon>Bacillati</taxon>
        <taxon>Actinomycetota</taxon>
        <taxon>Actinomycetes</taxon>
        <taxon>Micrococcales</taxon>
        <taxon>Microbacteriaceae</taxon>
        <taxon>Microbacterium</taxon>
    </lineage>
</organism>
<proteinExistence type="predicted"/>
<feature type="transmembrane region" description="Helical" evidence="2">
    <location>
        <begin position="177"/>
        <end position="196"/>
    </location>
</feature>
<feature type="compositionally biased region" description="Low complexity" evidence="1">
    <location>
        <begin position="553"/>
        <end position="572"/>
    </location>
</feature>
<evidence type="ECO:0000313" key="5">
    <source>
        <dbReference type="Proteomes" id="UP000598426"/>
    </source>
</evidence>
<keyword evidence="2" id="KW-0812">Transmembrane</keyword>
<evidence type="ECO:0000313" key="4">
    <source>
        <dbReference type="EMBL" id="MBD3941910.1"/>
    </source>
</evidence>
<gene>
    <name evidence="4" type="ORF">IF188_09410</name>
</gene>
<feature type="compositionally biased region" description="Low complexity" evidence="1">
    <location>
        <begin position="621"/>
        <end position="665"/>
    </location>
</feature>
<keyword evidence="2" id="KW-1133">Transmembrane helix</keyword>
<reference evidence="4 5" key="1">
    <citation type="submission" date="2020-09" db="EMBL/GenBank/DDBJ databases">
        <title>Isolation and identification of active actinomycetes.</title>
        <authorList>
            <person name="Li X."/>
        </authorList>
    </citation>
    <scope>NUCLEOTIDE SEQUENCE [LARGE SCALE GENOMIC DNA]</scope>
    <source>
        <strain evidence="4 5">NEAU-LLC</strain>
    </source>
</reference>
<dbReference type="InterPro" id="IPR007621">
    <property type="entry name" value="TPM_dom"/>
</dbReference>
<accession>A0ABR8NMM1</accession>
<protein>
    <submittedName>
        <fullName evidence="4">TPM domain-containing protein</fullName>
    </submittedName>
</protein>
<sequence length="671" mass="69709">MTVRSLPLRLDVLRAGVAALVVGFAALSAIAGAFADPARAGEPVDVEGAYVTDTTGTLSPAELDRVDESLDALFARTGEALYVVVTDTFEDPRDPAAWAAETASLSGLGLHDLLLAIAIDDRNYAYSVDDGFALSNEQIDDVIADALVPSLRDDRWADGIVSFSTAMGDTLDPPFPVVPVAIGGAVVLGLGAWIALRVSRPARERARARRRAARERAERRSKAGAMLVATDDAVKTSTQELGFAVAQFGDEATAEFAATLDTARTQLAEAFGLRARLEDEEPDADTDADAWLDRIRTLCEQTDAALDAQSEAFDALRDLERHAPGLIEQITAQRAALPGRIGAAEASLTSLSATYGPAAVSGAGDSLARARALLAFVDDELAQARERLGAGRTGEAAVDVRAAQQAAGQIDQLVGTVEQLAVSLPKIASDRDAAVADLRADIAEARAYPDAPSGLADAAAAAQAALDAAADATPADSLTTVERANATLAQAFSSVRDQRARRERAAAQLPRALENAQRIISAASGYITPRRALVGDLARTRLAEAERELAAATAASDPEVALAHARTAADAGGRADRIARDEVNGPRDESGVQAAEDGGVWGRLFGGSDDSGYGGSGYGSGTSRSGWSSSSRSSFSRRSSGSSSRRSSGSSSSRRSSGSRSSSRRSGGGRF</sequence>
<dbReference type="EMBL" id="JACXZS010000005">
    <property type="protein sequence ID" value="MBD3941910.1"/>
    <property type="molecule type" value="Genomic_DNA"/>
</dbReference>
<evidence type="ECO:0000256" key="1">
    <source>
        <dbReference type="SAM" id="MobiDB-lite"/>
    </source>
</evidence>
<dbReference type="Gene3D" id="3.10.310.50">
    <property type="match status" value="1"/>
</dbReference>
<dbReference type="Proteomes" id="UP000598426">
    <property type="component" value="Unassembled WGS sequence"/>
</dbReference>
<dbReference type="RefSeq" id="WP_191171526.1">
    <property type="nucleotide sequence ID" value="NZ_JACXZS010000005.1"/>
</dbReference>
<feature type="transmembrane region" description="Helical" evidence="2">
    <location>
        <begin position="12"/>
        <end position="35"/>
    </location>
</feature>
<feature type="domain" description="TPM" evidence="3">
    <location>
        <begin position="51"/>
        <end position="169"/>
    </location>
</feature>
<keyword evidence="2" id="KW-0472">Membrane</keyword>
<evidence type="ECO:0000259" key="3">
    <source>
        <dbReference type="Pfam" id="PF04536"/>
    </source>
</evidence>
<feature type="region of interest" description="Disordered" evidence="1">
    <location>
        <begin position="553"/>
        <end position="671"/>
    </location>
</feature>